<dbReference type="Pfam" id="PF03544">
    <property type="entry name" value="TonB_C"/>
    <property type="match status" value="1"/>
</dbReference>
<organism evidence="8 9">
    <name type="scientific">Candidatus Andeanibacterium colombiense</name>
    <dbReference type="NCBI Taxonomy" id="3121345"/>
    <lineage>
        <taxon>Bacteria</taxon>
        <taxon>Pseudomonadati</taxon>
        <taxon>Pseudomonadota</taxon>
        <taxon>Alphaproteobacteria</taxon>
        <taxon>Sphingomonadales</taxon>
        <taxon>Sphingomonadaceae</taxon>
        <taxon>Candidatus Andeanibacterium</taxon>
    </lineage>
</organism>
<evidence type="ECO:0000256" key="3">
    <source>
        <dbReference type="ARBA" id="ARBA00022989"/>
    </source>
</evidence>
<reference evidence="8" key="1">
    <citation type="submission" date="2023-03" db="EMBL/GenBank/DDBJ databases">
        <title>Andean soil-derived lignocellulolytic bacterial consortium as a source of novel taxa and putative plastic-active enzymes.</title>
        <authorList>
            <person name="Diaz-Garcia L."/>
            <person name="Chuvochina M."/>
            <person name="Feuerriegel G."/>
            <person name="Bunk B."/>
            <person name="Sproer C."/>
            <person name="Streit W.R."/>
            <person name="Rodriguez L.M."/>
            <person name="Overmann J."/>
            <person name="Jimenez D.J."/>
        </authorList>
    </citation>
    <scope>NUCLEOTIDE SEQUENCE</scope>
    <source>
        <strain evidence="8">MAG 26</strain>
    </source>
</reference>
<keyword evidence="2 6" id="KW-0812">Transmembrane</keyword>
<evidence type="ECO:0000256" key="1">
    <source>
        <dbReference type="ARBA" id="ARBA00004167"/>
    </source>
</evidence>
<keyword evidence="3 6" id="KW-1133">Transmembrane helix</keyword>
<evidence type="ECO:0000256" key="4">
    <source>
        <dbReference type="ARBA" id="ARBA00023136"/>
    </source>
</evidence>
<feature type="region of interest" description="Disordered" evidence="5">
    <location>
        <begin position="47"/>
        <end position="103"/>
    </location>
</feature>
<feature type="domain" description="TonB C-terminal" evidence="7">
    <location>
        <begin position="142"/>
        <end position="216"/>
    </location>
</feature>
<evidence type="ECO:0000313" key="9">
    <source>
        <dbReference type="Proteomes" id="UP001218362"/>
    </source>
</evidence>
<feature type="compositionally biased region" description="Polar residues" evidence="5">
    <location>
        <begin position="75"/>
        <end position="93"/>
    </location>
</feature>
<dbReference type="GO" id="GO:0016020">
    <property type="term" value="C:membrane"/>
    <property type="evidence" value="ECO:0007669"/>
    <property type="project" value="UniProtKB-SubCell"/>
</dbReference>
<dbReference type="GO" id="GO:0055085">
    <property type="term" value="P:transmembrane transport"/>
    <property type="evidence" value="ECO:0007669"/>
    <property type="project" value="InterPro"/>
</dbReference>
<dbReference type="EMBL" id="CP119316">
    <property type="protein sequence ID" value="WEK47643.1"/>
    <property type="molecule type" value="Genomic_DNA"/>
</dbReference>
<feature type="compositionally biased region" description="Pro residues" evidence="5">
    <location>
        <begin position="54"/>
        <end position="67"/>
    </location>
</feature>
<evidence type="ECO:0000256" key="6">
    <source>
        <dbReference type="SAM" id="Phobius"/>
    </source>
</evidence>
<proteinExistence type="predicted"/>
<dbReference type="Proteomes" id="UP001218362">
    <property type="component" value="Chromosome"/>
</dbReference>
<evidence type="ECO:0000256" key="5">
    <source>
        <dbReference type="SAM" id="MobiDB-lite"/>
    </source>
</evidence>
<feature type="transmembrane region" description="Helical" evidence="6">
    <location>
        <begin position="20"/>
        <end position="40"/>
    </location>
</feature>
<accession>A0AAJ5X8S3</accession>
<dbReference type="Gene3D" id="3.30.1150.10">
    <property type="match status" value="1"/>
</dbReference>
<dbReference type="NCBIfam" id="TIGR01352">
    <property type="entry name" value="tonB_Cterm"/>
    <property type="match status" value="1"/>
</dbReference>
<dbReference type="SUPFAM" id="SSF74653">
    <property type="entry name" value="TolA/TonB C-terminal domain"/>
    <property type="match status" value="1"/>
</dbReference>
<sequence length="221" mass="22860">MAYVDRQTGTQRAASLASAAILQGGIGAILIYGLATTVLVPPKDGHLPSSDFPLTPPPPEHVPPPQPAASSAPSETSIDTVTSPLDTNTTGPTVPSGPPIASDPYVAPVAQPSFPPLPQPPHFTARGPQPLGDRARWVTTDDYPSSEIRAEHSGVTGYRLSIAANGKVTGCEVMRSSGWPKLDAATCANVARRAKFEPGSDTSGMKAAGSYSGSVVWTIPR</sequence>
<evidence type="ECO:0000259" key="7">
    <source>
        <dbReference type="Pfam" id="PF03544"/>
    </source>
</evidence>
<evidence type="ECO:0000313" key="8">
    <source>
        <dbReference type="EMBL" id="WEK47643.1"/>
    </source>
</evidence>
<dbReference type="InterPro" id="IPR006260">
    <property type="entry name" value="TonB/TolA_C"/>
</dbReference>
<name>A0AAJ5X8S3_9SPHN</name>
<dbReference type="InterPro" id="IPR037682">
    <property type="entry name" value="TonB_C"/>
</dbReference>
<comment type="subcellular location">
    <subcellularLocation>
        <location evidence="1">Membrane</location>
        <topology evidence="1">Single-pass membrane protein</topology>
    </subcellularLocation>
</comment>
<keyword evidence="4 6" id="KW-0472">Membrane</keyword>
<evidence type="ECO:0000256" key="2">
    <source>
        <dbReference type="ARBA" id="ARBA00022692"/>
    </source>
</evidence>
<gene>
    <name evidence="8" type="ORF">P0Y56_04950</name>
</gene>
<dbReference type="KEGG" id="acob:P0Y56_04950"/>
<protein>
    <submittedName>
        <fullName evidence="8">TonB family protein</fullName>
    </submittedName>
</protein>
<dbReference type="AlphaFoldDB" id="A0AAJ5X8S3"/>